<feature type="chain" id="PRO_5030669000" evidence="1">
    <location>
        <begin position="26"/>
        <end position="340"/>
    </location>
</feature>
<comment type="caution">
    <text evidence="2">The sequence shown here is derived from an EMBL/GenBank/DDBJ whole genome shotgun (WGS) entry which is preliminary data.</text>
</comment>
<sequence>MGWRTLGVMAATLLAVTATATPALADAPHWQVSALPLPPGLEDVTGYVMAADGHGGYAGLLFADKGHDLVTWKDGKVTDHGLLPESHFGYVYGESRDDTVLVGVSTETSETHLYTVDATGYHAVSTGRYTDVRSAAIGPRGDMAVEAVDPAEPQSTVALYWSPFGQAGPRPLPGALPNSTPTAIDDDGTVLLADGTGPYLVRNGATRRLTVPSEYERPWANNIRHGVVVGGAVPTALPGPQAMVWTAPGYVATPLDHGAVACDVNASGLIAGAEFEPRVPEGPAAVWQGTTFLTELPLLDGTTKASARFIDDDGTIAGWSSAGSVGDGGRPVVWGLVSTA</sequence>
<dbReference type="AlphaFoldDB" id="A0A7W9KBB6"/>
<evidence type="ECO:0000313" key="2">
    <source>
        <dbReference type="EMBL" id="MBB5889391.1"/>
    </source>
</evidence>
<dbReference type="RefSeq" id="WP_184858218.1">
    <property type="nucleotide sequence ID" value="NZ_BAAAWY010000020.1"/>
</dbReference>
<protein>
    <submittedName>
        <fullName evidence="2">Putative membrane protein</fullName>
    </submittedName>
</protein>
<organism evidence="2 3">
    <name type="scientific">Kutzneria kofuensis</name>
    <dbReference type="NCBI Taxonomy" id="103725"/>
    <lineage>
        <taxon>Bacteria</taxon>
        <taxon>Bacillati</taxon>
        <taxon>Actinomycetota</taxon>
        <taxon>Actinomycetes</taxon>
        <taxon>Pseudonocardiales</taxon>
        <taxon>Pseudonocardiaceae</taxon>
        <taxon>Kutzneria</taxon>
    </lineage>
</organism>
<name>A0A7W9KBB6_9PSEU</name>
<reference evidence="2 3" key="1">
    <citation type="submission" date="2020-08" db="EMBL/GenBank/DDBJ databases">
        <title>Sequencing the genomes of 1000 actinobacteria strains.</title>
        <authorList>
            <person name="Klenk H.-P."/>
        </authorList>
    </citation>
    <scope>NUCLEOTIDE SEQUENCE [LARGE SCALE GENOMIC DNA]</scope>
    <source>
        <strain evidence="2 3">DSM 43851</strain>
    </source>
</reference>
<keyword evidence="1" id="KW-0732">Signal</keyword>
<dbReference type="Proteomes" id="UP000585638">
    <property type="component" value="Unassembled WGS sequence"/>
</dbReference>
<gene>
    <name evidence="2" type="ORF">BJ998_000587</name>
</gene>
<proteinExistence type="predicted"/>
<keyword evidence="3" id="KW-1185">Reference proteome</keyword>
<feature type="signal peptide" evidence="1">
    <location>
        <begin position="1"/>
        <end position="25"/>
    </location>
</feature>
<evidence type="ECO:0000256" key="1">
    <source>
        <dbReference type="SAM" id="SignalP"/>
    </source>
</evidence>
<evidence type="ECO:0000313" key="3">
    <source>
        <dbReference type="Proteomes" id="UP000585638"/>
    </source>
</evidence>
<accession>A0A7W9KBB6</accession>
<dbReference type="EMBL" id="JACHIR010000001">
    <property type="protein sequence ID" value="MBB5889391.1"/>
    <property type="molecule type" value="Genomic_DNA"/>
</dbReference>